<proteinExistence type="predicted"/>
<evidence type="ECO:0000313" key="2">
    <source>
        <dbReference type="Proteomes" id="UP001059596"/>
    </source>
</evidence>
<protein>
    <submittedName>
        <fullName evidence="1">Uncharacterized protein</fullName>
    </submittedName>
</protein>
<gene>
    <name evidence="1" type="ORF">M5D96_011525</name>
</gene>
<feature type="non-terminal residue" evidence="1">
    <location>
        <position position="75"/>
    </location>
</feature>
<keyword evidence="2" id="KW-1185">Reference proteome</keyword>
<comment type="caution">
    <text evidence="1">The sequence shown here is derived from an EMBL/GenBank/DDBJ whole genome shotgun (WGS) entry which is preliminary data.</text>
</comment>
<evidence type="ECO:0000313" key="1">
    <source>
        <dbReference type="EMBL" id="KAI8035774.1"/>
    </source>
</evidence>
<dbReference type="AlphaFoldDB" id="A0A9P9YFR8"/>
<organism evidence="1 2">
    <name type="scientific">Drosophila gunungcola</name>
    <name type="common">fruit fly</name>
    <dbReference type="NCBI Taxonomy" id="103775"/>
    <lineage>
        <taxon>Eukaryota</taxon>
        <taxon>Metazoa</taxon>
        <taxon>Ecdysozoa</taxon>
        <taxon>Arthropoda</taxon>
        <taxon>Hexapoda</taxon>
        <taxon>Insecta</taxon>
        <taxon>Pterygota</taxon>
        <taxon>Neoptera</taxon>
        <taxon>Endopterygota</taxon>
        <taxon>Diptera</taxon>
        <taxon>Brachycera</taxon>
        <taxon>Muscomorpha</taxon>
        <taxon>Ephydroidea</taxon>
        <taxon>Drosophilidae</taxon>
        <taxon>Drosophila</taxon>
        <taxon>Sophophora</taxon>
    </lineage>
</organism>
<reference evidence="1" key="1">
    <citation type="journal article" date="2023" name="Genome Biol. Evol.">
        <title>Long-read-based Genome Assembly of Drosophila gunungcola Reveals Fewer Chemosensory Genes in Flower-breeding Species.</title>
        <authorList>
            <person name="Negi A."/>
            <person name="Liao B.Y."/>
            <person name="Yeh S.D."/>
        </authorList>
    </citation>
    <scope>NUCLEOTIDE SEQUENCE</scope>
    <source>
        <strain evidence="1">Sukarami</strain>
    </source>
</reference>
<dbReference type="Proteomes" id="UP001059596">
    <property type="component" value="Unassembled WGS sequence"/>
</dbReference>
<name>A0A9P9YFR8_9MUSC</name>
<sequence>DISGQIRSLRIGWDQDHQAVPVPVPVPLPVPVPVPVPVKSTAEPVGRFQLCGCRFCGKGRNVSIAPAPENENRTD</sequence>
<dbReference type="EMBL" id="JAMKOV010000031">
    <property type="protein sequence ID" value="KAI8035774.1"/>
    <property type="molecule type" value="Genomic_DNA"/>
</dbReference>
<accession>A0A9P9YFR8</accession>